<proteinExistence type="predicted"/>
<gene>
    <name evidence="1" type="ORF">EV356DRAFT_2034</name>
</gene>
<dbReference type="EMBL" id="ML991771">
    <property type="protein sequence ID" value="KAF2239855.1"/>
    <property type="molecule type" value="Genomic_DNA"/>
</dbReference>
<name>A0A6A6HP25_VIRVR</name>
<dbReference type="Proteomes" id="UP000800092">
    <property type="component" value="Unassembled WGS sequence"/>
</dbReference>
<dbReference type="AlphaFoldDB" id="A0A6A6HP25"/>
<reference evidence="1" key="1">
    <citation type="journal article" date="2020" name="Stud. Mycol.">
        <title>101 Dothideomycetes genomes: a test case for predicting lifestyles and emergence of pathogens.</title>
        <authorList>
            <person name="Haridas S."/>
            <person name="Albert R."/>
            <person name="Binder M."/>
            <person name="Bloem J."/>
            <person name="Labutti K."/>
            <person name="Salamov A."/>
            <person name="Andreopoulos B."/>
            <person name="Baker S."/>
            <person name="Barry K."/>
            <person name="Bills G."/>
            <person name="Bluhm B."/>
            <person name="Cannon C."/>
            <person name="Castanera R."/>
            <person name="Culley D."/>
            <person name="Daum C."/>
            <person name="Ezra D."/>
            <person name="Gonzalez J."/>
            <person name="Henrissat B."/>
            <person name="Kuo A."/>
            <person name="Liang C."/>
            <person name="Lipzen A."/>
            <person name="Lutzoni F."/>
            <person name="Magnuson J."/>
            <person name="Mondo S."/>
            <person name="Nolan M."/>
            <person name="Ohm R."/>
            <person name="Pangilinan J."/>
            <person name="Park H.-J."/>
            <person name="Ramirez L."/>
            <person name="Alfaro M."/>
            <person name="Sun H."/>
            <person name="Tritt A."/>
            <person name="Yoshinaga Y."/>
            <person name="Zwiers L.-H."/>
            <person name="Turgeon B."/>
            <person name="Goodwin S."/>
            <person name="Spatafora J."/>
            <person name="Crous P."/>
            <person name="Grigoriev I."/>
        </authorList>
    </citation>
    <scope>NUCLEOTIDE SEQUENCE</scope>
    <source>
        <strain evidence="1">Tuck. ex Michener</strain>
    </source>
</reference>
<accession>A0A6A6HP25</accession>
<protein>
    <submittedName>
        <fullName evidence="1">Uncharacterized protein</fullName>
    </submittedName>
</protein>
<evidence type="ECO:0000313" key="1">
    <source>
        <dbReference type="EMBL" id="KAF2239855.1"/>
    </source>
</evidence>
<keyword evidence="2" id="KW-1185">Reference proteome</keyword>
<sequence length="239" mass="26480">MGLSGFWCEYFGIPVIGAVLRVAFRDLPASNLIKRNTAPTESNYSKRQQGYSYPINRCPSPGLITDLFDTFEGSMCFREASAREATIACSLRTAGWSFYQVHDEFTCSEGEICVDGAFERPKDTAWCVSEVSFIALATAAMVNYHQLPAVLNPNPQVGDAVEVILRTREDADVLFQTRDITITPINRDGHWLLPPASCSECSSLRLSDVPVRTANFAIDITLPNPSDEAVMVGFIWRQP</sequence>
<organism evidence="1 2">
    <name type="scientific">Viridothelium virens</name>
    <name type="common">Speckled blister lichen</name>
    <name type="synonym">Trypethelium virens</name>
    <dbReference type="NCBI Taxonomy" id="1048519"/>
    <lineage>
        <taxon>Eukaryota</taxon>
        <taxon>Fungi</taxon>
        <taxon>Dikarya</taxon>
        <taxon>Ascomycota</taxon>
        <taxon>Pezizomycotina</taxon>
        <taxon>Dothideomycetes</taxon>
        <taxon>Dothideomycetes incertae sedis</taxon>
        <taxon>Trypetheliales</taxon>
        <taxon>Trypetheliaceae</taxon>
        <taxon>Viridothelium</taxon>
    </lineage>
</organism>
<evidence type="ECO:0000313" key="2">
    <source>
        <dbReference type="Proteomes" id="UP000800092"/>
    </source>
</evidence>